<protein>
    <submittedName>
        <fullName evidence="1">Uncharacterized protein</fullName>
    </submittedName>
</protein>
<sequence>MEMIETPDMTRHFFYPFTESQPTQRNDHRSEIADYASAFWRRRKNSVRAKLQQVSGAGPWACPDDALICVLVCRNERRFLPSLLKHYRGLGVDRFVVVDDQSDDGTPDYLAAESDVDLWRSEKRFAESARGKIWRERLMALYGFGRWYINIDSDEYLVPPCAGITALTDYLRVLKEKGVCRVAAPMIDLYPEGALSEAIFDGRDGRMPWEIAPLFDAEGYSGIFEDSGAILRGGVRQRVFGTDMHLMKYPLIFWDRSCTLGASIHWPTPTSRNVTSEWGILLHFKVFSDMDERAEAIIENGQHMNDAAVYKTIRAHLKDEDEPVLHYDGSVPFSGPADLRRRGFLQSIVTKN</sequence>
<accession>A0A231UXA3</accession>
<dbReference type="EMBL" id="NBYO01000002">
    <property type="protein sequence ID" value="OXT00524.1"/>
    <property type="molecule type" value="Genomic_DNA"/>
</dbReference>
<dbReference type="SUPFAM" id="SSF53448">
    <property type="entry name" value="Nucleotide-diphospho-sugar transferases"/>
    <property type="match status" value="1"/>
</dbReference>
<keyword evidence="2" id="KW-1185">Reference proteome</keyword>
<proteinExistence type="predicted"/>
<reference evidence="2" key="1">
    <citation type="journal article" date="2017" name="Int. J. Syst. Evol. Microbiol.">
        <title>Notoacmeibacter marinus gen. nov., sp. nov., isolated from the gut of a limpet and proposal of Notoacmeibacteraceae fam. nov. in the order Rhizobiales of the class Alphaproteobacteria.</title>
        <authorList>
            <person name="Huang Z."/>
            <person name="Guo F."/>
            <person name="Lai Q."/>
        </authorList>
    </citation>
    <scope>NUCLEOTIDE SEQUENCE [LARGE SCALE GENOMIC DNA]</scope>
    <source>
        <strain evidence="2">XMTR2A4</strain>
    </source>
</reference>
<dbReference type="AlphaFoldDB" id="A0A231UXA3"/>
<gene>
    <name evidence="1" type="ORF">B7H23_10440</name>
</gene>
<dbReference type="InterPro" id="IPR029044">
    <property type="entry name" value="Nucleotide-diphossugar_trans"/>
</dbReference>
<dbReference type="Gene3D" id="3.90.550.10">
    <property type="entry name" value="Spore Coat Polysaccharide Biosynthesis Protein SpsA, Chain A"/>
    <property type="match status" value="1"/>
</dbReference>
<evidence type="ECO:0000313" key="2">
    <source>
        <dbReference type="Proteomes" id="UP000215405"/>
    </source>
</evidence>
<dbReference type="Proteomes" id="UP000215405">
    <property type="component" value="Unassembled WGS sequence"/>
</dbReference>
<evidence type="ECO:0000313" key="1">
    <source>
        <dbReference type="EMBL" id="OXT00524.1"/>
    </source>
</evidence>
<name>A0A231UXA3_9HYPH</name>
<comment type="caution">
    <text evidence="1">The sequence shown here is derived from an EMBL/GenBank/DDBJ whole genome shotgun (WGS) entry which is preliminary data.</text>
</comment>
<dbReference type="Pfam" id="PF13704">
    <property type="entry name" value="Glyco_tranf_2_4"/>
    <property type="match status" value="1"/>
</dbReference>
<organism evidence="1 2">
    <name type="scientific">Notoacmeibacter marinus</name>
    <dbReference type="NCBI Taxonomy" id="1876515"/>
    <lineage>
        <taxon>Bacteria</taxon>
        <taxon>Pseudomonadati</taxon>
        <taxon>Pseudomonadota</taxon>
        <taxon>Alphaproteobacteria</taxon>
        <taxon>Hyphomicrobiales</taxon>
        <taxon>Notoacmeibacteraceae</taxon>
        <taxon>Notoacmeibacter</taxon>
    </lineage>
</organism>